<dbReference type="PANTHER" id="PTHR46246">
    <property type="entry name" value="GUANOSINE-3',5'-BIS(DIPHOSPHATE) 3'-PYROPHOSPHOHYDROLASE MESH1"/>
    <property type="match status" value="1"/>
</dbReference>
<name>A0A2G6E5Z1_9BACT</name>
<accession>A0A2G6E5Z1</accession>
<dbReference type="AlphaFoldDB" id="A0A2G6E5Z1"/>
<evidence type="ECO:0000313" key="3">
    <source>
        <dbReference type="Proteomes" id="UP000229740"/>
    </source>
</evidence>
<organism evidence="2 3">
    <name type="scientific">candidate division KSB3 bacterium</name>
    <dbReference type="NCBI Taxonomy" id="2044937"/>
    <lineage>
        <taxon>Bacteria</taxon>
        <taxon>candidate division KSB3</taxon>
    </lineage>
</organism>
<dbReference type="InterPro" id="IPR052194">
    <property type="entry name" value="MESH1"/>
</dbReference>
<evidence type="ECO:0000313" key="2">
    <source>
        <dbReference type="EMBL" id="PID57503.1"/>
    </source>
</evidence>
<sequence length="112" mass="12850">MNATDKDISTLFRALSFAAEKHRRNAGGDHIEHAESLSFEARQVKIADNISNSLDISRDPPSDWSLPRQRDDLNWGQELVDRIRGSNATLEQHFDHVLQHARERLGDEDRYA</sequence>
<feature type="region of interest" description="Disordered" evidence="1">
    <location>
        <begin position="50"/>
        <end position="70"/>
    </location>
</feature>
<dbReference type="GO" id="GO:0008893">
    <property type="term" value="F:guanosine-3',5'-bis(diphosphate) 3'-diphosphatase activity"/>
    <property type="evidence" value="ECO:0007669"/>
    <property type="project" value="TreeGrafter"/>
</dbReference>
<dbReference type="EMBL" id="PDPS01000026">
    <property type="protein sequence ID" value="PID57503.1"/>
    <property type="molecule type" value="Genomic_DNA"/>
</dbReference>
<protein>
    <submittedName>
        <fullName evidence="2">Uncharacterized protein</fullName>
    </submittedName>
</protein>
<gene>
    <name evidence="2" type="ORF">CSB45_06655</name>
</gene>
<dbReference type="Proteomes" id="UP000229740">
    <property type="component" value="Unassembled WGS sequence"/>
</dbReference>
<evidence type="ECO:0000256" key="1">
    <source>
        <dbReference type="SAM" id="MobiDB-lite"/>
    </source>
</evidence>
<reference evidence="2 3" key="1">
    <citation type="submission" date="2017-10" db="EMBL/GenBank/DDBJ databases">
        <title>Novel microbial diversity and functional potential in the marine mammal oral microbiome.</title>
        <authorList>
            <person name="Dudek N.K."/>
            <person name="Sun C.L."/>
            <person name="Burstein D."/>
            <person name="Kantor R.S."/>
            <person name="Aliaga Goltsman D.S."/>
            <person name="Bik E.M."/>
            <person name="Thomas B.C."/>
            <person name="Banfield J.F."/>
            <person name="Relman D.A."/>
        </authorList>
    </citation>
    <scope>NUCLEOTIDE SEQUENCE [LARGE SCALE GENOMIC DNA]</scope>
    <source>
        <strain evidence="2">DOLZORAL124_49_17</strain>
    </source>
</reference>
<dbReference type="PANTHER" id="PTHR46246:SF1">
    <property type="entry name" value="GUANOSINE-3',5'-BIS(DIPHOSPHATE) 3'-PYROPHOSPHOHYDROLASE MESH1"/>
    <property type="match status" value="1"/>
</dbReference>
<proteinExistence type="predicted"/>
<comment type="caution">
    <text evidence="2">The sequence shown here is derived from an EMBL/GenBank/DDBJ whole genome shotgun (WGS) entry which is preliminary data.</text>
</comment>
<dbReference type="Gene3D" id="1.10.3210.10">
    <property type="entry name" value="Hypothetical protein af1432"/>
    <property type="match status" value="1"/>
</dbReference>